<dbReference type="STRING" id="1195763.ABT56_16150"/>
<reference evidence="4 5" key="1">
    <citation type="submission" date="2015-05" db="EMBL/GenBank/DDBJ databases">
        <title>Photobacterium galathea sp. nov.</title>
        <authorList>
            <person name="Machado H."/>
            <person name="Gram L."/>
        </authorList>
    </citation>
    <scope>NUCLEOTIDE SEQUENCE [LARGE SCALE GENOMIC DNA]</scope>
    <source>
        <strain evidence="4 5">CGMCC 1.12159</strain>
    </source>
</reference>
<accession>A0A0J1GWP3</accession>
<dbReference type="Proteomes" id="UP000036097">
    <property type="component" value="Unassembled WGS sequence"/>
</dbReference>
<dbReference type="RefSeq" id="WP_047879908.1">
    <property type="nucleotide sequence ID" value="NZ_LDOT01000023.1"/>
</dbReference>
<comment type="caution">
    <text evidence="4">The sequence shown here is derived from an EMBL/GenBank/DDBJ whole genome shotgun (WGS) entry which is preliminary data.</text>
</comment>
<dbReference type="Pfam" id="PF00188">
    <property type="entry name" value="CAP"/>
    <property type="match status" value="1"/>
</dbReference>
<dbReference type="CDD" id="cd05379">
    <property type="entry name" value="CAP_bacterial"/>
    <property type="match status" value="1"/>
</dbReference>
<dbReference type="AlphaFoldDB" id="A0A0J1GWP3"/>
<feature type="chain" id="PRO_5005252146" description="SCP domain-containing protein" evidence="2">
    <location>
        <begin position="17"/>
        <end position="218"/>
    </location>
</feature>
<dbReference type="InterPro" id="IPR035940">
    <property type="entry name" value="CAP_sf"/>
</dbReference>
<dbReference type="PANTHER" id="PTHR31157">
    <property type="entry name" value="SCP DOMAIN-CONTAINING PROTEIN"/>
    <property type="match status" value="1"/>
</dbReference>
<sequence length="218" mass="22859">MKLIPITVLFSALVLAGCGGGGGSDSSSTNSTGGNKTPTPTTPDNSGSVDSGSVDNGSTDTGNTGDNTNTNNGDDEVLVPGETFAEKMLFAVNQARKQQQNCGGEIMPAVPALTWNTQLEDAAQLHSIDMANTQNMSHTGSDGSDAGERISRTGYQYSSWAENVAYGQADIDAVMTAWMNSPGHCKNIMSSSVTEMGAGMDMGNNNRNYWTQVFARPR</sequence>
<dbReference type="PANTHER" id="PTHR31157:SF1">
    <property type="entry name" value="SCP DOMAIN-CONTAINING PROTEIN"/>
    <property type="match status" value="1"/>
</dbReference>
<dbReference type="EMBL" id="LDOT01000023">
    <property type="protein sequence ID" value="KLV04138.1"/>
    <property type="molecule type" value="Genomic_DNA"/>
</dbReference>
<dbReference type="Gene3D" id="3.40.33.10">
    <property type="entry name" value="CAP"/>
    <property type="match status" value="1"/>
</dbReference>
<name>A0A0J1GWP3_9GAMM</name>
<feature type="region of interest" description="Disordered" evidence="1">
    <location>
        <begin position="20"/>
        <end position="77"/>
    </location>
</feature>
<proteinExistence type="predicted"/>
<feature type="compositionally biased region" description="Low complexity" evidence="1">
    <location>
        <begin position="25"/>
        <end position="72"/>
    </location>
</feature>
<organism evidence="4 5">
    <name type="scientific">Photobacterium aquae</name>
    <dbReference type="NCBI Taxonomy" id="1195763"/>
    <lineage>
        <taxon>Bacteria</taxon>
        <taxon>Pseudomonadati</taxon>
        <taxon>Pseudomonadota</taxon>
        <taxon>Gammaproteobacteria</taxon>
        <taxon>Vibrionales</taxon>
        <taxon>Vibrionaceae</taxon>
        <taxon>Photobacterium</taxon>
    </lineage>
</organism>
<evidence type="ECO:0000313" key="4">
    <source>
        <dbReference type="EMBL" id="KLV04138.1"/>
    </source>
</evidence>
<evidence type="ECO:0000256" key="1">
    <source>
        <dbReference type="SAM" id="MobiDB-lite"/>
    </source>
</evidence>
<dbReference type="PATRIC" id="fig|1195763.3.peg.3439"/>
<dbReference type="InterPro" id="IPR014044">
    <property type="entry name" value="CAP_dom"/>
</dbReference>
<feature type="signal peptide" evidence="2">
    <location>
        <begin position="1"/>
        <end position="16"/>
    </location>
</feature>
<evidence type="ECO:0000313" key="5">
    <source>
        <dbReference type="Proteomes" id="UP000036097"/>
    </source>
</evidence>
<evidence type="ECO:0000259" key="3">
    <source>
        <dbReference type="Pfam" id="PF00188"/>
    </source>
</evidence>
<protein>
    <recommendedName>
        <fullName evidence="3">SCP domain-containing protein</fullName>
    </recommendedName>
</protein>
<feature type="domain" description="SCP" evidence="3">
    <location>
        <begin position="91"/>
        <end position="214"/>
    </location>
</feature>
<dbReference type="OrthoDB" id="68195at2"/>
<evidence type="ECO:0000256" key="2">
    <source>
        <dbReference type="SAM" id="SignalP"/>
    </source>
</evidence>
<keyword evidence="5" id="KW-1185">Reference proteome</keyword>
<dbReference type="PROSITE" id="PS51257">
    <property type="entry name" value="PROKAR_LIPOPROTEIN"/>
    <property type="match status" value="1"/>
</dbReference>
<gene>
    <name evidence="4" type="ORF">ABT56_16150</name>
</gene>
<keyword evidence="2" id="KW-0732">Signal</keyword>
<dbReference type="SUPFAM" id="SSF55797">
    <property type="entry name" value="PR-1-like"/>
    <property type="match status" value="1"/>
</dbReference>